<dbReference type="Proteomes" id="UP001501436">
    <property type="component" value="Unassembled WGS sequence"/>
</dbReference>
<evidence type="ECO:0000313" key="2">
    <source>
        <dbReference type="EMBL" id="GAA4928125.1"/>
    </source>
</evidence>
<evidence type="ECO:0000259" key="1">
    <source>
        <dbReference type="Pfam" id="PF08522"/>
    </source>
</evidence>
<dbReference type="InterPro" id="IPR013728">
    <property type="entry name" value="BT_3987-like_N"/>
</dbReference>
<keyword evidence="3" id="KW-1185">Reference proteome</keyword>
<organism evidence="2 3">
    <name type="scientific">Mucilaginibacter defluvii</name>
    <dbReference type="NCBI Taxonomy" id="1196019"/>
    <lineage>
        <taxon>Bacteria</taxon>
        <taxon>Pseudomonadati</taxon>
        <taxon>Bacteroidota</taxon>
        <taxon>Sphingobacteriia</taxon>
        <taxon>Sphingobacteriales</taxon>
        <taxon>Sphingobacteriaceae</taxon>
        <taxon>Mucilaginibacter</taxon>
    </lineage>
</organism>
<dbReference type="PROSITE" id="PS51257">
    <property type="entry name" value="PROKAR_LIPOPROTEIN"/>
    <property type="match status" value="1"/>
</dbReference>
<reference evidence="3" key="1">
    <citation type="journal article" date="2019" name="Int. J. Syst. Evol. Microbiol.">
        <title>The Global Catalogue of Microorganisms (GCM) 10K type strain sequencing project: providing services to taxonomists for standard genome sequencing and annotation.</title>
        <authorList>
            <consortium name="The Broad Institute Genomics Platform"/>
            <consortium name="The Broad Institute Genome Sequencing Center for Infectious Disease"/>
            <person name="Wu L."/>
            <person name="Ma J."/>
        </authorList>
    </citation>
    <scope>NUCLEOTIDE SEQUENCE [LARGE SCALE GENOMIC DNA]</scope>
    <source>
        <strain evidence="3">JCM 18283</strain>
    </source>
</reference>
<dbReference type="Gene3D" id="2.60.40.1740">
    <property type="entry name" value="hypothetical protein (bacova_03559)"/>
    <property type="match status" value="1"/>
</dbReference>
<dbReference type="RefSeq" id="WP_345333499.1">
    <property type="nucleotide sequence ID" value="NZ_BAABJI010000004.1"/>
</dbReference>
<comment type="caution">
    <text evidence="2">The sequence shown here is derived from an EMBL/GenBank/DDBJ whole genome shotgun (WGS) entry which is preliminary data.</text>
</comment>
<proteinExistence type="predicted"/>
<evidence type="ECO:0000313" key="3">
    <source>
        <dbReference type="Proteomes" id="UP001501436"/>
    </source>
</evidence>
<name>A0ABP9G4K1_9SPHI</name>
<dbReference type="EMBL" id="BAABJI010000004">
    <property type="protein sequence ID" value="GAA4928125.1"/>
    <property type="molecule type" value="Genomic_DNA"/>
</dbReference>
<dbReference type="Pfam" id="PF08522">
    <property type="entry name" value="BT_3987-like_N"/>
    <property type="match status" value="1"/>
</dbReference>
<protein>
    <recommendedName>
        <fullName evidence="1">BT-3987-like N-terminal domain-containing protein</fullName>
    </recommendedName>
</protein>
<sequence>MKKYLSILLFTAAVTSLTSCLKDDRPNLTPTNSPAVVEFSSSTLELPSSSVGTKYALYERAYELDPNIEMPYVINYTGGSAAPKDIKIKLGIKPEAIDEYVAEQAEDGITLDYSLLPSAFYSIPAEVTIPKGQRMVKINVKLNTTLITDFDAQYVLPISITDADGTTISGNYGTILTKVSVKNKYDGNFTVTATAPMVDVTNATLTGYYPLDSDLVTTSPNSVVMFCNTYLGGLQGHPIKSGTANSYYGNFAPIFTMDDNGNVTSVTNFYGQGGNSSNRAARLDPSGVNKFTVSADGTSKTLEVSYIMVQNGSDRTFFHEKWTFEGSR</sequence>
<gene>
    <name evidence="2" type="ORF">GCM10023313_35920</name>
</gene>
<accession>A0ABP9G4K1</accession>
<feature type="domain" description="BT-3987-like N-terminal" evidence="1">
    <location>
        <begin position="76"/>
        <end position="165"/>
    </location>
</feature>